<keyword evidence="1" id="KW-0808">Transferase</keyword>
<evidence type="ECO:0000256" key="5">
    <source>
        <dbReference type="PROSITE-ProRule" id="PRU10141"/>
    </source>
</evidence>
<feature type="binding site" evidence="5">
    <location>
        <position position="59"/>
    </location>
    <ligand>
        <name>ATP</name>
        <dbReference type="ChEBI" id="CHEBI:30616"/>
    </ligand>
</feature>
<dbReference type="Proteomes" id="UP000518300">
    <property type="component" value="Unassembled WGS sequence"/>
</dbReference>
<dbReference type="AlphaFoldDB" id="A0A848LS71"/>
<sequence length="956" mass="106468">MSQQGSTQIVATDKQGRSYRYQTDGEPIGVGSGGQVFLARRLPDTADAAADEVRRVAIKVTQSPKWKTYLAEEARLLHRLQEQEDQLVSHMGGGTYRLVRIHSGPEPLTADDPYRSSLIELEYLDGITLRQWFDSVWVQGPQPSAEQILSEVRLIAQQLAEALAQLERGQTRLVHRDIKPDNVMRTSRGLRLFDFNVAREDSASTKTQHVGTPGYIAPEVIEGGVYDTRADLYSVGVLLWEVVHRRKFDPYTDTVKVEGRAQLRWPTAVTAEWPDSFAAALRQLLTGLVTDVSLRLPSAAALLKAVRSLEDQHSVAPSGNDPLAPLDMISLLSELRPSGLAAVVTDTSGKVAEQALQNYLRTRMHVDDALEDWLLDELRQAASPPKRRPTLFVLAGNAGDGKSHLLFRILRMRLSKEPELLKRIRAIADATHALAPDASQADRLSTFFAPFADETQAHDDRVHLIAMNTGMVIRFFEQTGARFLGLYRELQRQLGLRRAAAGEPKPAWRVEVINLDLRDLLASTDGVKLSFAERMLDRLDPEHPEGIPSPKWGECQACPAFQLCPVAFNLRALKLPVARKALVRTLQRIGLDTDVHLSPRNLWGFMYRLVTGGTERYDLPTRALGEGPCDVVRTQAAKGNGEWLLSGQFTETLFRQQAAGAVWQALSRHDPAFSSAPAIDHLHTRLSIKTELDNNPETIRKLGGDGQTLAGLSLDALTAMLPRDGSFKGGRRDAAVRRQVMFDEEAFQAWFAQEGAEDFSKLLRSYNDFSHIARTPSQLPEDARTRLRELRELVQQVFLLGNGRTVDGAAYLQVSQPNVRARNELLVRADSAALDDIFNIQKIVAPDVHIEAHVGRPALLTALGYRPNQVTLTLLGVRLTVDLSLYGFLRRVSAGQKPSMRDLTQHQALLYIGERVGNELAQARRAKDLYVWDADAHSLSRLHIDDFGQPHLKSTR</sequence>
<dbReference type="GO" id="GO:0004674">
    <property type="term" value="F:protein serine/threonine kinase activity"/>
    <property type="evidence" value="ECO:0007669"/>
    <property type="project" value="TreeGrafter"/>
</dbReference>
<gene>
    <name evidence="8" type="ORF">HG543_37955</name>
</gene>
<evidence type="ECO:0000256" key="1">
    <source>
        <dbReference type="ARBA" id="ARBA00022679"/>
    </source>
</evidence>
<keyword evidence="3 8" id="KW-0418">Kinase</keyword>
<keyword evidence="9" id="KW-1185">Reference proteome</keyword>
<dbReference type="EMBL" id="JABBJJ010000256">
    <property type="protein sequence ID" value="NMO20606.1"/>
    <property type="molecule type" value="Genomic_DNA"/>
</dbReference>
<dbReference type="RefSeq" id="WP_169349819.1">
    <property type="nucleotide sequence ID" value="NZ_JABBJJ010000256.1"/>
</dbReference>
<accession>A0A848LS71</accession>
<dbReference type="GO" id="GO:0005524">
    <property type="term" value="F:ATP binding"/>
    <property type="evidence" value="ECO:0007669"/>
    <property type="project" value="UniProtKB-UniRule"/>
</dbReference>
<evidence type="ECO:0000313" key="9">
    <source>
        <dbReference type="Proteomes" id="UP000518300"/>
    </source>
</evidence>
<dbReference type="PROSITE" id="PS50011">
    <property type="entry name" value="PROTEIN_KINASE_DOM"/>
    <property type="match status" value="1"/>
</dbReference>
<dbReference type="Gene3D" id="1.10.510.10">
    <property type="entry name" value="Transferase(Phosphotransferase) domain 1"/>
    <property type="match status" value="1"/>
</dbReference>
<dbReference type="InterPro" id="IPR011009">
    <property type="entry name" value="Kinase-like_dom_sf"/>
</dbReference>
<dbReference type="InterPro" id="IPR000719">
    <property type="entry name" value="Prot_kinase_dom"/>
</dbReference>
<feature type="compositionally biased region" description="Polar residues" evidence="6">
    <location>
        <begin position="1"/>
        <end position="10"/>
    </location>
</feature>
<organism evidence="8 9">
    <name type="scientific">Pyxidicoccus fallax</name>
    <dbReference type="NCBI Taxonomy" id="394095"/>
    <lineage>
        <taxon>Bacteria</taxon>
        <taxon>Pseudomonadati</taxon>
        <taxon>Myxococcota</taxon>
        <taxon>Myxococcia</taxon>
        <taxon>Myxococcales</taxon>
        <taxon>Cystobacterineae</taxon>
        <taxon>Myxococcaceae</taxon>
        <taxon>Pyxidicoccus</taxon>
    </lineage>
</organism>
<comment type="caution">
    <text evidence="8">The sequence shown here is derived from an EMBL/GenBank/DDBJ whole genome shotgun (WGS) entry which is preliminary data.</text>
</comment>
<dbReference type="PANTHER" id="PTHR43289">
    <property type="entry name" value="MITOGEN-ACTIVATED PROTEIN KINASE KINASE KINASE 20-RELATED"/>
    <property type="match status" value="1"/>
</dbReference>
<dbReference type="InterPro" id="IPR017441">
    <property type="entry name" value="Protein_kinase_ATP_BS"/>
</dbReference>
<dbReference type="SMART" id="SM00220">
    <property type="entry name" value="S_TKc"/>
    <property type="match status" value="1"/>
</dbReference>
<dbReference type="SUPFAM" id="SSF56112">
    <property type="entry name" value="Protein kinase-like (PK-like)"/>
    <property type="match status" value="1"/>
</dbReference>
<evidence type="ECO:0000256" key="6">
    <source>
        <dbReference type="SAM" id="MobiDB-lite"/>
    </source>
</evidence>
<evidence type="ECO:0000256" key="3">
    <source>
        <dbReference type="ARBA" id="ARBA00022777"/>
    </source>
</evidence>
<keyword evidence="4 5" id="KW-0067">ATP-binding</keyword>
<evidence type="ECO:0000259" key="7">
    <source>
        <dbReference type="PROSITE" id="PS50011"/>
    </source>
</evidence>
<evidence type="ECO:0000256" key="4">
    <source>
        <dbReference type="ARBA" id="ARBA00022840"/>
    </source>
</evidence>
<dbReference type="PANTHER" id="PTHR43289:SF6">
    <property type="entry name" value="SERINE_THREONINE-PROTEIN KINASE NEKL-3"/>
    <property type="match status" value="1"/>
</dbReference>
<name>A0A848LS71_9BACT</name>
<protein>
    <submittedName>
        <fullName evidence="8">Protein kinase</fullName>
    </submittedName>
</protein>
<keyword evidence="2 5" id="KW-0547">Nucleotide-binding</keyword>
<feature type="domain" description="Protein kinase" evidence="7">
    <location>
        <begin position="22"/>
        <end position="316"/>
    </location>
</feature>
<reference evidence="8 9" key="1">
    <citation type="submission" date="2020-04" db="EMBL/GenBank/DDBJ databases">
        <title>Draft genome of Pyxidicoccus fallax type strain.</title>
        <authorList>
            <person name="Whitworth D.E."/>
        </authorList>
    </citation>
    <scope>NUCLEOTIDE SEQUENCE [LARGE SCALE GENOMIC DNA]</scope>
    <source>
        <strain evidence="8 9">DSM 14698</strain>
    </source>
</reference>
<proteinExistence type="predicted"/>
<feature type="region of interest" description="Disordered" evidence="6">
    <location>
        <begin position="1"/>
        <end position="25"/>
    </location>
</feature>
<evidence type="ECO:0000256" key="2">
    <source>
        <dbReference type="ARBA" id="ARBA00022741"/>
    </source>
</evidence>
<dbReference type="Pfam" id="PF00069">
    <property type="entry name" value="Pkinase"/>
    <property type="match status" value="1"/>
</dbReference>
<evidence type="ECO:0000313" key="8">
    <source>
        <dbReference type="EMBL" id="NMO20606.1"/>
    </source>
</evidence>
<dbReference type="PROSITE" id="PS00107">
    <property type="entry name" value="PROTEIN_KINASE_ATP"/>
    <property type="match status" value="1"/>
</dbReference>